<name>A0A6J4RA62_9ACTN</name>
<feature type="non-terminal residue" evidence="2">
    <location>
        <position position="1"/>
    </location>
</feature>
<feature type="compositionally biased region" description="Basic residues" evidence="1">
    <location>
        <begin position="153"/>
        <end position="163"/>
    </location>
</feature>
<evidence type="ECO:0000313" key="2">
    <source>
        <dbReference type="EMBL" id="CAA9468417.1"/>
    </source>
</evidence>
<gene>
    <name evidence="2" type="ORF">AVDCRST_MAG13-254</name>
</gene>
<feature type="compositionally biased region" description="Basic residues" evidence="1">
    <location>
        <begin position="120"/>
        <end position="129"/>
    </location>
</feature>
<reference evidence="2" key="1">
    <citation type="submission" date="2020-02" db="EMBL/GenBank/DDBJ databases">
        <authorList>
            <person name="Meier V. D."/>
        </authorList>
    </citation>
    <scope>NUCLEOTIDE SEQUENCE</scope>
    <source>
        <strain evidence="2">AVDCRST_MAG13</strain>
    </source>
</reference>
<accession>A0A6J4RA62</accession>
<feature type="non-terminal residue" evidence="2">
    <location>
        <position position="228"/>
    </location>
</feature>
<feature type="region of interest" description="Disordered" evidence="1">
    <location>
        <begin position="80"/>
        <end position="228"/>
    </location>
</feature>
<organism evidence="2">
    <name type="scientific">uncultured Solirubrobacteraceae bacterium</name>
    <dbReference type="NCBI Taxonomy" id="1162706"/>
    <lineage>
        <taxon>Bacteria</taxon>
        <taxon>Bacillati</taxon>
        <taxon>Actinomycetota</taxon>
        <taxon>Thermoleophilia</taxon>
        <taxon>Solirubrobacterales</taxon>
        <taxon>Solirubrobacteraceae</taxon>
        <taxon>environmental samples</taxon>
    </lineage>
</organism>
<feature type="compositionally biased region" description="Basic residues" evidence="1">
    <location>
        <begin position="193"/>
        <end position="219"/>
    </location>
</feature>
<evidence type="ECO:0000256" key="1">
    <source>
        <dbReference type="SAM" id="MobiDB-lite"/>
    </source>
</evidence>
<dbReference type="EMBL" id="CADCVO010000038">
    <property type="protein sequence ID" value="CAA9468417.1"/>
    <property type="molecule type" value="Genomic_DNA"/>
</dbReference>
<feature type="compositionally biased region" description="Basic and acidic residues" evidence="1">
    <location>
        <begin position="130"/>
        <end position="141"/>
    </location>
</feature>
<sequence length="228" mass="24414">DGHGAPFELDGADDVGYSARRGSEVKRTRTTAAVRPRRGPRPGDGRLLAPRIRGVLAGGARGGHGRQPLHALQLVRRQARPLPGRPLAVHAAARRADARPARGRRRGPGRPARVPGALRRAARGAGRSRRLPDGQHDDRAGGQRPRGGLAGRRLSRALARRPASRAAARGATRRDPRGRAGGQGRCPPCAGPRHQRHRALRCPRRPGARDARRRARPARRLAGAGPPL</sequence>
<protein>
    <submittedName>
        <fullName evidence="2">Uncharacterized protein</fullName>
    </submittedName>
</protein>
<proteinExistence type="predicted"/>
<feature type="region of interest" description="Disordered" evidence="1">
    <location>
        <begin position="1"/>
        <end position="50"/>
    </location>
</feature>
<feature type="compositionally biased region" description="Low complexity" evidence="1">
    <location>
        <begin position="109"/>
        <end position="119"/>
    </location>
</feature>
<dbReference type="AlphaFoldDB" id="A0A6J4RA62"/>